<dbReference type="InterPro" id="IPR046956">
    <property type="entry name" value="RLP23-like"/>
</dbReference>
<keyword evidence="5" id="KW-0677">Repeat</keyword>
<dbReference type="RefSeq" id="XP_048319539.2">
    <property type="nucleotide sequence ID" value="XM_048463582.2"/>
</dbReference>
<evidence type="ECO:0000313" key="12">
    <source>
        <dbReference type="Proteomes" id="UP001652623"/>
    </source>
</evidence>
<comment type="subcellular location">
    <subcellularLocation>
        <location evidence="1">Membrane</location>
        <topology evidence="1">Single-pass type I membrane protein</topology>
    </subcellularLocation>
</comment>
<evidence type="ECO:0000259" key="11">
    <source>
        <dbReference type="Pfam" id="PF08263"/>
    </source>
</evidence>
<dbReference type="Pfam" id="PF00560">
    <property type="entry name" value="LRR_1"/>
    <property type="match status" value="2"/>
</dbReference>
<keyword evidence="9" id="KW-0325">Glycoprotein</keyword>
<evidence type="ECO:0000256" key="10">
    <source>
        <dbReference type="SAM" id="Phobius"/>
    </source>
</evidence>
<evidence type="ECO:0000256" key="1">
    <source>
        <dbReference type="ARBA" id="ARBA00004479"/>
    </source>
</evidence>
<feature type="domain" description="Leucine-rich repeat-containing N-terminal plant-type" evidence="11">
    <location>
        <begin position="9"/>
        <end position="41"/>
    </location>
</feature>
<keyword evidence="6 10" id="KW-1133">Transmembrane helix</keyword>
<evidence type="ECO:0000313" key="13">
    <source>
        <dbReference type="RefSeq" id="XP_048319539.2"/>
    </source>
</evidence>
<keyword evidence="7 10" id="KW-0472">Membrane</keyword>
<organism evidence="12 13">
    <name type="scientific">Ziziphus jujuba</name>
    <name type="common">Chinese jujube</name>
    <name type="synonym">Ziziphus sativa</name>
    <dbReference type="NCBI Taxonomy" id="326968"/>
    <lineage>
        <taxon>Eukaryota</taxon>
        <taxon>Viridiplantae</taxon>
        <taxon>Streptophyta</taxon>
        <taxon>Embryophyta</taxon>
        <taxon>Tracheophyta</taxon>
        <taxon>Spermatophyta</taxon>
        <taxon>Magnoliopsida</taxon>
        <taxon>eudicotyledons</taxon>
        <taxon>Gunneridae</taxon>
        <taxon>Pentapetalae</taxon>
        <taxon>rosids</taxon>
        <taxon>fabids</taxon>
        <taxon>Rosales</taxon>
        <taxon>Rhamnaceae</taxon>
        <taxon>Paliureae</taxon>
        <taxon>Ziziphus</taxon>
    </lineage>
</organism>
<evidence type="ECO:0000256" key="3">
    <source>
        <dbReference type="ARBA" id="ARBA00022692"/>
    </source>
</evidence>
<keyword evidence="12" id="KW-1185">Reference proteome</keyword>
<feature type="transmembrane region" description="Helical" evidence="10">
    <location>
        <begin position="409"/>
        <end position="429"/>
    </location>
</feature>
<keyword evidence="8" id="KW-0675">Receptor</keyword>
<protein>
    <submittedName>
        <fullName evidence="13">Receptor-like protein 35</fullName>
    </submittedName>
</protein>
<dbReference type="SUPFAM" id="SSF52058">
    <property type="entry name" value="L domain-like"/>
    <property type="match status" value="1"/>
</dbReference>
<keyword evidence="4" id="KW-0732">Signal</keyword>
<reference evidence="13" key="1">
    <citation type="submission" date="2025-08" db="UniProtKB">
        <authorList>
            <consortium name="RefSeq"/>
        </authorList>
    </citation>
    <scope>IDENTIFICATION</scope>
    <source>
        <tissue evidence="13">Seedling</tissue>
    </source>
</reference>
<keyword evidence="3 10" id="KW-0812">Transmembrane</keyword>
<dbReference type="PANTHER" id="PTHR48063">
    <property type="entry name" value="LRR RECEPTOR-LIKE KINASE"/>
    <property type="match status" value="1"/>
</dbReference>
<evidence type="ECO:0000256" key="9">
    <source>
        <dbReference type="ARBA" id="ARBA00023180"/>
    </source>
</evidence>
<evidence type="ECO:0000256" key="8">
    <source>
        <dbReference type="ARBA" id="ARBA00023170"/>
    </source>
</evidence>
<dbReference type="InterPro" id="IPR001611">
    <property type="entry name" value="Leu-rich_rpt"/>
</dbReference>
<accession>A0ABM3I305</accession>
<proteinExistence type="predicted"/>
<dbReference type="InterPro" id="IPR013210">
    <property type="entry name" value="LRR_N_plant-typ"/>
</dbReference>
<dbReference type="Proteomes" id="UP001652623">
    <property type="component" value="Chromosome 6"/>
</dbReference>
<dbReference type="Pfam" id="PF08263">
    <property type="entry name" value="LRRNT_2"/>
    <property type="match status" value="1"/>
</dbReference>
<name>A0ABM3I305_ZIZJJ</name>
<evidence type="ECO:0000256" key="6">
    <source>
        <dbReference type="ARBA" id="ARBA00022989"/>
    </source>
</evidence>
<dbReference type="GeneID" id="112493330"/>
<dbReference type="InterPro" id="IPR032675">
    <property type="entry name" value="LRR_dom_sf"/>
</dbReference>
<sequence>MDEAIFVAALKSNLKLDPTASKKLVQWNQSSDCCCWGGVSCQEKAHNDFKSAPRIGNLTNSSVLNFSNAGFEGQIPKGLSRLTRNDWCQALSSSLPNLLVLSLSNYHVSVPIHYSLLKLHSLSVIRLDGNRLSAPVPGFFANFTNLTSLGLTECKLNGTFPKKIFQVPTLRTLDISLNKLLDGSFPEFPLEGASKSSNWLHQFVTQFTSIYHLKQLFRLDLSYCGFNGTLPTSITRLTQLVYLDLSLTSQGMINGEDEDQSKLKHLQFQFLQVIPSLHYQNTTTVTLKGSEIELVKILTLFTSIDLFMQQVQGTNTRRIGTAPTSPETVLSGKIPNEPAKLTFLSFLNLSYNQLVGKIPSGNQIQTFIADSFAGNKGLCGPPLMQMCNIPNKLPDAKTNVVSEEDEFDWLSTGFIVGFGDVVAFLLFWVKGRSWLDNMTNKIRLVALPMLGFV</sequence>
<evidence type="ECO:0000256" key="4">
    <source>
        <dbReference type="ARBA" id="ARBA00022729"/>
    </source>
</evidence>
<keyword evidence="2" id="KW-0433">Leucine-rich repeat</keyword>
<evidence type="ECO:0000256" key="2">
    <source>
        <dbReference type="ARBA" id="ARBA00022614"/>
    </source>
</evidence>
<dbReference type="Gene3D" id="3.80.10.10">
    <property type="entry name" value="Ribonuclease Inhibitor"/>
    <property type="match status" value="4"/>
</dbReference>
<dbReference type="PANTHER" id="PTHR48063:SF96">
    <property type="entry name" value="LEUCINE-RICH REPEAT-CONTAINING N-TERMINAL PLANT-TYPE DOMAIN-CONTAINING PROTEIN"/>
    <property type="match status" value="1"/>
</dbReference>
<evidence type="ECO:0000256" key="7">
    <source>
        <dbReference type="ARBA" id="ARBA00023136"/>
    </source>
</evidence>
<gene>
    <name evidence="13" type="primary">LOC112493330</name>
</gene>
<evidence type="ECO:0000256" key="5">
    <source>
        <dbReference type="ARBA" id="ARBA00022737"/>
    </source>
</evidence>